<dbReference type="EC" id="2.8.2.-" evidence="3"/>
<evidence type="ECO:0000256" key="2">
    <source>
        <dbReference type="ARBA" id="ARBA00022679"/>
    </source>
</evidence>
<dbReference type="PANTHER" id="PTHR11783">
    <property type="entry name" value="SULFOTRANSFERASE SULT"/>
    <property type="match status" value="1"/>
</dbReference>
<dbReference type="AlphaFoldDB" id="A0A835CZR7"/>
<dbReference type="GO" id="GO:0008146">
    <property type="term" value="F:sulfotransferase activity"/>
    <property type="evidence" value="ECO:0007669"/>
    <property type="project" value="InterPro"/>
</dbReference>
<dbReference type="InterPro" id="IPR002156">
    <property type="entry name" value="RNaseH_domain"/>
</dbReference>
<dbReference type="EMBL" id="JABCRI010000023">
    <property type="protein sequence ID" value="KAF8378547.1"/>
    <property type="molecule type" value="Genomic_DNA"/>
</dbReference>
<evidence type="ECO:0000256" key="1">
    <source>
        <dbReference type="ARBA" id="ARBA00005771"/>
    </source>
</evidence>
<dbReference type="Proteomes" id="UP000655225">
    <property type="component" value="Unassembled WGS sequence"/>
</dbReference>
<keyword evidence="7" id="KW-1185">Reference proteome</keyword>
<dbReference type="GO" id="GO:0004523">
    <property type="term" value="F:RNA-DNA hybrid ribonuclease activity"/>
    <property type="evidence" value="ECO:0007669"/>
    <property type="project" value="InterPro"/>
</dbReference>
<feature type="domain" description="RNase H type-1" evidence="5">
    <location>
        <begin position="41"/>
        <end position="106"/>
    </location>
</feature>
<dbReference type="Pfam" id="PF13456">
    <property type="entry name" value="RVT_3"/>
    <property type="match status" value="1"/>
</dbReference>
<protein>
    <recommendedName>
        <fullName evidence="3">Sulfotransferase</fullName>
        <ecNumber evidence="3">2.8.2.-</ecNumber>
    </recommendedName>
</protein>
<dbReference type="InterPro" id="IPR027417">
    <property type="entry name" value="P-loop_NTPase"/>
</dbReference>
<dbReference type="GO" id="GO:0003676">
    <property type="term" value="F:nucleic acid binding"/>
    <property type="evidence" value="ECO:0007669"/>
    <property type="project" value="InterPro"/>
</dbReference>
<dbReference type="InterPro" id="IPR000863">
    <property type="entry name" value="Sulfotransferase_dom"/>
</dbReference>
<accession>A0A835CZR7</accession>
<evidence type="ECO:0000256" key="3">
    <source>
        <dbReference type="RuleBase" id="RU361155"/>
    </source>
</evidence>
<evidence type="ECO:0000259" key="4">
    <source>
        <dbReference type="Pfam" id="PF00685"/>
    </source>
</evidence>
<organism evidence="6 7">
    <name type="scientific">Tetracentron sinense</name>
    <name type="common">Spur-leaf</name>
    <dbReference type="NCBI Taxonomy" id="13715"/>
    <lineage>
        <taxon>Eukaryota</taxon>
        <taxon>Viridiplantae</taxon>
        <taxon>Streptophyta</taxon>
        <taxon>Embryophyta</taxon>
        <taxon>Tracheophyta</taxon>
        <taxon>Spermatophyta</taxon>
        <taxon>Magnoliopsida</taxon>
        <taxon>Trochodendrales</taxon>
        <taxon>Trochodendraceae</taxon>
        <taxon>Tetracentron</taxon>
    </lineage>
</organism>
<name>A0A835CZR7_TETSI</name>
<dbReference type="Gene3D" id="3.40.50.300">
    <property type="entry name" value="P-loop containing nucleotide triphosphate hydrolases"/>
    <property type="match status" value="1"/>
</dbReference>
<sequence length="343" mass="38944">MLFFFFNTLAIAYGDGRTLDMLEDNLRLPLMVALKMIAMNALRGGSLLVAEAVAVRRALKFAEDWGWRKVLVLSDALGLVESIGGTALAVHWEAQVVVDDILVVLALESEFRLLHTQDLPTLMLTYGHIYGIVTELLSDTKGFHKPTKIWNVQTGAVDFAVGEKFAVFTTNLFMELPSSIGGFAGMESSIAFESFCNGVHPFGSFHDHVLGYWKESLEKPQKILFLKYEELKKEPRAQMKKLASFLGKPFVKEEEVDKVLWRCSFDRLKNLEVNKNGVDPWVGMLHSSYFRLGNIGDWKNKLHDRYEGATRPNYSHETRGIWIRSRELIKFQALIFLICSTMV</sequence>
<evidence type="ECO:0000313" key="6">
    <source>
        <dbReference type="EMBL" id="KAF8378547.1"/>
    </source>
</evidence>
<dbReference type="Pfam" id="PF00685">
    <property type="entry name" value="Sulfotransfer_1"/>
    <property type="match status" value="1"/>
</dbReference>
<dbReference type="OrthoDB" id="205623at2759"/>
<proteinExistence type="inferred from homology"/>
<evidence type="ECO:0000259" key="5">
    <source>
        <dbReference type="Pfam" id="PF13456"/>
    </source>
</evidence>
<evidence type="ECO:0000313" key="7">
    <source>
        <dbReference type="Proteomes" id="UP000655225"/>
    </source>
</evidence>
<comment type="similarity">
    <text evidence="1 3">Belongs to the sulfotransferase 1 family.</text>
</comment>
<gene>
    <name evidence="6" type="ORF">HHK36_029890</name>
</gene>
<dbReference type="SUPFAM" id="SSF52540">
    <property type="entry name" value="P-loop containing nucleoside triphosphate hydrolases"/>
    <property type="match status" value="1"/>
</dbReference>
<keyword evidence="2 3" id="KW-0808">Transferase</keyword>
<reference evidence="6 7" key="1">
    <citation type="submission" date="2020-04" db="EMBL/GenBank/DDBJ databases">
        <title>Plant Genome Project.</title>
        <authorList>
            <person name="Zhang R.-G."/>
        </authorList>
    </citation>
    <scope>NUCLEOTIDE SEQUENCE [LARGE SCALE GENOMIC DNA]</scope>
    <source>
        <strain evidence="6">YNK0</strain>
        <tissue evidence="6">Leaf</tissue>
    </source>
</reference>
<feature type="domain" description="Sulfotransferase" evidence="4">
    <location>
        <begin position="191"/>
        <end position="304"/>
    </location>
</feature>
<comment type="caution">
    <text evidence="6">The sequence shown here is derived from an EMBL/GenBank/DDBJ whole genome shotgun (WGS) entry which is preliminary data.</text>
</comment>